<organism evidence="1 2">
    <name type="scientific">Striga asiatica</name>
    <name type="common">Asiatic witchweed</name>
    <name type="synonym">Buchnera asiatica</name>
    <dbReference type="NCBI Taxonomy" id="4170"/>
    <lineage>
        <taxon>Eukaryota</taxon>
        <taxon>Viridiplantae</taxon>
        <taxon>Streptophyta</taxon>
        <taxon>Embryophyta</taxon>
        <taxon>Tracheophyta</taxon>
        <taxon>Spermatophyta</taxon>
        <taxon>Magnoliopsida</taxon>
        <taxon>eudicotyledons</taxon>
        <taxon>Gunneridae</taxon>
        <taxon>Pentapetalae</taxon>
        <taxon>asterids</taxon>
        <taxon>lamiids</taxon>
        <taxon>Lamiales</taxon>
        <taxon>Orobanchaceae</taxon>
        <taxon>Buchnereae</taxon>
        <taxon>Striga</taxon>
    </lineage>
</organism>
<comment type="caution">
    <text evidence="1">The sequence shown here is derived from an EMBL/GenBank/DDBJ whole genome shotgun (WGS) entry which is preliminary data.</text>
</comment>
<name>A0A5A7P6F5_STRAF</name>
<keyword evidence="2" id="KW-1185">Reference proteome</keyword>
<evidence type="ECO:0000313" key="2">
    <source>
        <dbReference type="Proteomes" id="UP000325081"/>
    </source>
</evidence>
<proteinExistence type="predicted"/>
<reference evidence="2" key="1">
    <citation type="journal article" date="2019" name="Curr. Biol.">
        <title>Genome Sequence of Striga asiatica Provides Insight into the Evolution of Plant Parasitism.</title>
        <authorList>
            <person name="Yoshida S."/>
            <person name="Kim S."/>
            <person name="Wafula E.K."/>
            <person name="Tanskanen J."/>
            <person name="Kim Y.M."/>
            <person name="Honaas L."/>
            <person name="Yang Z."/>
            <person name="Spallek T."/>
            <person name="Conn C.E."/>
            <person name="Ichihashi Y."/>
            <person name="Cheong K."/>
            <person name="Cui S."/>
            <person name="Der J.P."/>
            <person name="Gundlach H."/>
            <person name="Jiao Y."/>
            <person name="Hori C."/>
            <person name="Ishida J.K."/>
            <person name="Kasahara H."/>
            <person name="Kiba T."/>
            <person name="Kim M.S."/>
            <person name="Koo N."/>
            <person name="Laohavisit A."/>
            <person name="Lee Y.H."/>
            <person name="Lumba S."/>
            <person name="McCourt P."/>
            <person name="Mortimer J.C."/>
            <person name="Mutuku J.M."/>
            <person name="Nomura T."/>
            <person name="Sasaki-Sekimoto Y."/>
            <person name="Seto Y."/>
            <person name="Wang Y."/>
            <person name="Wakatake T."/>
            <person name="Sakakibara H."/>
            <person name="Demura T."/>
            <person name="Yamaguchi S."/>
            <person name="Yoneyama K."/>
            <person name="Manabe R.I."/>
            <person name="Nelson D.C."/>
            <person name="Schulman A.H."/>
            <person name="Timko M.P."/>
            <person name="dePamphilis C.W."/>
            <person name="Choi D."/>
            <person name="Shirasu K."/>
        </authorList>
    </citation>
    <scope>NUCLEOTIDE SEQUENCE [LARGE SCALE GENOMIC DNA]</scope>
    <source>
        <strain evidence="2">cv. UVA1</strain>
    </source>
</reference>
<dbReference type="AlphaFoldDB" id="A0A5A7P6F5"/>
<dbReference type="EMBL" id="BKCP01002447">
    <property type="protein sequence ID" value="GER28312.1"/>
    <property type="molecule type" value="Genomic_DNA"/>
</dbReference>
<protein>
    <submittedName>
        <fullName evidence="1">ERV-FRD provirus ancestral Env polyprotein</fullName>
    </submittedName>
</protein>
<evidence type="ECO:0000313" key="1">
    <source>
        <dbReference type="EMBL" id="GER28312.1"/>
    </source>
</evidence>
<gene>
    <name evidence="1" type="ORF">STAS_04088</name>
</gene>
<dbReference type="Proteomes" id="UP000325081">
    <property type="component" value="Unassembled WGS sequence"/>
</dbReference>
<accession>A0A5A7P6F5</accession>
<sequence>MKIFKLQKRIIPTSIQYDKNKKTQTSDHNCNGTTTTNISTVGFLEPRASTAPTKLLRLAAPWVGHQQGPVVPHENVLNLLIRLLVDVLLVEGDEDLRDGLADGVDLGGVTAALHADAHVNVDETVAAEEEDRLKHLVAEDLRLDQLDRYTIDLDQAAVVLVVGDRDCCFLAAEALDGFSWRRHGYGVQEYTSSQGVTQCQLDT</sequence>